<feature type="binding site" evidence="11">
    <location>
        <position position="135"/>
    </location>
    <ligand>
        <name>substrate</name>
    </ligand>
</feature>
<evidence type="ECO:0000256" key="10">
    <source>
        <dbReference type="ARBA" id="ARBA00048567"/>
    </source>
</evidence>
<comment type="function">
    <text evidence="11">Catalyzes the specific phosphorylation of the 3-hydroxyl group of shikimic acid using ATP as a cosubstrate.</text>
</comment>
<gene>
    <name evidence="11" type="primary">aroK</name>
    <name evidence="12" type="ORF">SAMN05518684_101401</name>
</gene>
<evidence type="ECO:0000256" key="6">
    <source>
        <dbReference type="ARBA" id="ARBA00022741"/>
    </source>
</evidence>
<keyword evidence="7 11" id="KW-0418">Kinase</keyword>
<feature type="binding site" evidence="11">
    <location>
        <begin position="13"/>
        <end position="18"/>
    </location>
    <ligand>
        <name>ATP</name>
        <dbReference type="ChEBI" id="CHEBI:30616"/>
    </ligand>
</feature>
<dbReference type="CDD" id="cd00464">
    <property type="entry name" value="SK"/>
    <property type="match status" value="1"/>
</dbReference>
<keyword evidence="11" id="KW-0460">Magnesium</keyword>
<keyword evidence="13" id="KW-1185">Reference proteome</keyword>
<dbReference type="InterPro" id="IPR000623">
    <property type="entry name" value="Shikimate_kinase/TSH1"/>
</dbReference>
<dbReference type="GO" id="GO:0004765">
    <property type="term" value="F:shikimate kinase activity"/>
    <property type="evidence" value="ECO:0007669"/>
    <property type="project" value="UniProtKB-UniRule"/>
</dbReference>
<evidence type="ECO:0000256" key="7">
    <source>
        <dbReference type="ARBA" id="ARBA00022777"/>
    </source>
</evidence>
<evidence type="ECO:0000313" key="12">
    <source>
        <dbReference type="EMBL" id="SER49836.1"/>
    </source>
</evidence>
<protein>
    <recommendedName>
        <fullName evidence="3 11">Shikimate kinase</fullName>
        <shortName evidence="11">SK</shortName>
        <ecNumber evidence="3 11">2.7.1.71</ecNumber>
    </recommendedName>
</protein>
<keyword evidence="11" id="KW-0479">Metal-binding</keyword>
<feature type="binding site" evidence="11">
    <location>
        <position position="80"/>
    </location>
    <ligand>
        <name>substrate</name>
    </ligand>
</feature>
<comment type="pathway">
    <text evidence="1 11">Metabolic intermediate biosynthesis; chorismate biosynthesis; chorismate from D-erythrose 4-phosphate and phosphoenolpyruvate: step 5/7.</text>
</comment>
<dbReference type="PANTHER" id="PTHR21087">
    <property type="entry name" value="SHIKIMATE KINASE"/>
    <property type="match status" value="1"/>
</dbReference>
<evidence type="ECO:0000256" key="8">
    <source>
        <dbReference type="ARBA" id="ARBA00022840"/>
    </source>
</evidence>
<keyword evidence="8 11" id="KW-0067">ATP-binding</keyword>
<comment type="similarity">
    <text evidence="2 11">Belongs to the shikimate kinase family.</text>
</comment>
<dbReference type="Gene3D" id="3.40.50.300">
    <property type="entry name" value="P-loop containing nucleotide triphosphate hydrolases"/>
    <property type="match status" value="1"/>
</dbReference>
<dbReference type="InterPro" id="IPR023000">
    <property type="entry name" value="Shikimate_kinase_CS"/>
</dbReference>
<comment type="catalytic activity">
    <reaction evidence="10 11">
        <text>shikimate + ATP = 3-phosphoshikimate + ADP + H(+)</text>
        <dbReference type="Rhea" id="RHEA:13121"/>
        <dbReference type="ChEBI" id="CHEBI:15378"/>
        <dbReference type="ChEBI" id="CHEBI:30616"/>
        <dbReference type="ChEBI" id="CHEBI:36208"/>
        <dbReference type="ChEBI" id="CHEBI:145989"/>
        <dbReference type="ChEBI" id="CHEBI:456216"/>
        <dbReference type="EC" id="2.7.1.71"/>
    </reaction>
</comment>
<evidence type="ECO:0000256" key="9">
    <source>
        <dbReference type="ARBA" id="ARBA00023141"/>
    </source>
</evidence>
<dbReference type="UniPathway" id="UPA00053">
    <property type="reaction ID" value="UER00088"/>
</dbReference>
<keyword evidence="4 11" id="KW-0028">Amino-acid biosynthesis</keyword>
<evidence type="ECO:0000256" key="2">
    <source>
        <dbReference type="ARBA" id="ARBA00006997"/>
    </source>
</evidence>
<dbReference type="GO" id="GO:0005829">
    <property type="term" value="C:cytosol"/>
    <property type="evidence" value="ECO:0007669"/>
    <property type="project" value="TreeGrafter"/>
</dbReference>
<evidence type="ECO:0000256" key="11">
    <source>
        <dbReference type="HAMAP-Rule" id="MF_00109"/>
    </source>
</evidence>
<dbReference type="PANTHER" id="PTHR21087:SF16">
    <property type="entry name" value="SHIKIMATE KINASE 1, CHLOROPLASTIC"/>
    <property type="match status" value="1"/>
</dbReference>
<evidence type="ECO:0000256" key="3">
    <source>
        <dbReference type="ARBA" id="ARBA00012154"/>
    </source>
</evidence>
<reference evidence="13" key="1">
    <citation type="submission" date="2016-10" db="EMBL/GenBank/DDBJ databases">
        <authorList>
            <person name="Varghese N."/>
            <person name="Submissions S."/>
        </authorList>
    </citation>
    <scope>NUCLEOTIDE SEQUENCE [LARGE SCALE GENOMIC DNA]</scope>
    <source>
        <strain evidence="13">S9</strain>
    </source>
</reference>
<name>A0A1H9PND9_9BACI</name>
<dbReference type="InterPro" id="IPR031322">
    <property type="entry name" value="Shikimate/glucono_kinase"/>
</dbReference>
<dbReference type="SUPFAM" id="SSF52540">
    <property type="entry name" value="P-loop containing nucleoside triphosphate hydrolases"/>
    <property type="match status" value="1"/>
</dbReference>
<feature type="binding site" evidence="11">
    <location>
        <position position="118"/>
    </location>
    <ligand>
        <name>ATP</name>
        <dbReference type="ChEBI" id="CHEBI:30616"/>
    </ligand>
</feature>
<dbReference type="InterPro" id="IPR027417">
    <property type="entry name" value="P-loop_NTPase"/>
</dbReference>
<comment type="subunit">
    <text evidence="11">Monomer.</text>
</comment>
<evidence type="ECO:0000256" key="5">
    <source>
        <dbReference type="ARBA" id="ARBA00022679"/>
    </source>
</evidence>
<keyword evidence="6 11" id="KW-0547">Nucleotide-binding</keyword>
<evidence type="ECO:0000313" key="13">
    <source>
        <dbReference type="Proteomes" id="UP000198571"/>
    </source>
</evidence>
<dbReference type="PROSITE" id="PS01128">
    <property type="entry name" value="SHIKIMATE_KINASE"/>
    <property type="match status" value="1"/>
</dbReference>
<dbReference type="GO" id="GO:0008652">
    <property type="term" value="P:amino acid biosynthetic process"/>
    <property type="evidence" value="ECO:0007669"/>
    <property type="project" value="UniProtKB-KW"/>
</dbReference>
<comment type="cofactor">
    <cofactor evidence="11">
        <name>Mg(2+)</name>
        <dbReference type="ChEBI" id="CHEBI:18420"/>
    </cofactor>
    <text evidence="11">Binds 1 Mg(2+) ion per subunit.</text>
</comment>
<dbReference type="STRING" id="1601833.SAMN05518684_101401"/>
<accession>A0A1H9PND9</accession>
<comment type="caution">
    <text evidence="11">Lacks conserved residue(s) required for the propagation of feature annotation.</text>
</comment>
<dbReference type="EC" id="2.7.1.71" evidence="3 11"/>
<feature type="binding site" evidence="11">
    <location>
        <position position="17"/>
    </location>
    <ligand>
        <name>Mg(2+)</name>
        <dbReference type="ChEBI" id="CHEBI:18420"/>
    </ligand>
</feature>
<proteinExistence type="inferred from homology"/>
<dbReference type="GO" id="GO:0000287">
    <property type="term" value="F:magnesium ion binding"/>
    <property type="evidence" value="ECO:0007669"/>
    <property type="project" value="UniProtKB-UniRule"/>
</dbReference>
<dbReference type="Proteomes" id="UP000198571">
    <property type="component" value="Unassembled WGS sequence"/>
</dbReference>
<dbReference type="RefSeq" id="WP_177174150.1">
    <property type="nucleotide sequence ID" value="NZ_FOGT01000001.1"/>
</dbReference>
<evidence type="ECO:0000256" key="4">
    <source>
        <dbReference type="ARBA" id="ARBA00022605"/>
    </source>
</evidence>
<keyword evidence="9 11" id="KW-0057">Aromatic amino acid biosynthesis</keyword>
<dbReference type="GO" id="GO:0009073">
    <property type="term" value="P:aromatic amino acid family biosynthetic process"/>
    <property type="evidence" value="ECO:0007669"/>
    <property type="project" value="UniProtKB-KW"/>
</dbReference>
<dbReference type="Pfam" id="PF01202">
    <property type="entry name" value="SKI"/>
    <property type="match status" value="1"/>
</dbReference>
<feature type="binding site" evidence="11">
    <location>
        <position position="35"/>
    </location>
    <ligand>
        <name>substrate</name>
    </ligand>
</feature>
<dbReference type="GO" id="GO:0009423">
    <property type="term" value="P:chorismate biosynthetic process"/>
    <property type="evidence" value="ECO:0007669"/>
    <property type="project" value="UniProtKB-UniRule"/>
</dbReference>
<keyword evidence="5 11" id="KW-0808">Transferase</keyword>
<dbReference type="GO" id="GO:0005524">
    <property type="term" value="F:ATP binding"/>
    <property type="evidence" value="ECO:0007669"/>
    <property type="project" value="UniProtKB-UniRule"/>
</dbReference>
<dbReference type="PRINTS" id="PR01100">
    <property type="entry name" value="SHIKIMTKNASE"/>
</dbReference>
<evidence type="ECO:0000256" key="1">
    <source>
        <dbReference type="ARBA" id="ARBA00004842"/>
    </source>
</evidence>
<comment type="subcellular location">
    <subcellularLocation>
        <location evidence="11">Cytoplasm</location>
    </subcellularLocation>
</comment>
<dbReference type="HAMAP" id="MF_00109">
    <property type="entry name" value="Shikimate_kinase"/>
    <property type="match status" value="1"/>
</dbReference>
<dbReference type="EMBL" id="FOGT01000001">
    <property type="protein sequence ID" value="SER49836.1"/>
    <property type="molecule type" value="Genomic_DNA"/>
</dbReference>
<feature type="binding site" evidence="11">
    <location>
        <position position="59"/>
    </location>
    <ligand>
        <name>substrate</name>
    </ligand>
</feature>
<dbReference type="AlphaFoldDB" id="A0A1H9PND9"/>
<organism evidence="12 13">
    <name type="scientific">Salipaludibacillus aurantiacus</name>
    <dbReference type="NCBI Taxonomy" id="1601833"/>
    <lineage>
        <taxon>Bacteria</taxon>
        <taxon>Bacillati</taxon>
        <taxon>Bacillota</taxon>
        <taxon>Bacilli</taxon>
        <taxon>Bacillales</taxon>
        <taxon>Bacillaceae</taxon>
    </lineage>
</organism>
<keyword evidence="11" id="KW-0963">Cytoplasm</keyword>
<sequence length="166" mass="18857">MAGKNIYLIGFMGAGKTTVGKELAEKTGYVFIDLDEYIVEKTRETIPAIFEKHGEEEFRRLEKVSLAELTDSGCIIATGGGIVEDEESVSLMKEKGFTVYLESPFKTLYDRIKEDTNRPLTAQGAAVLSERFNRRLPLYEQAEYTVHTENLRVDEIVEMICRRYDG</sequence>